<gene>
    <name evidence="1" type="ORF">BU25DRAFT_117067</name>
</gene>
<protein>
    <submittedName>
        <fullName evidence="1">Uncharacterized protein</fullName>
    </submittedName>
</protein>
<organism evidence="1 2">
    <name type="scientific">Macroventuria anomochaeta</name>
    <dbReference type="NCBI Taxonomy" id="301207"/>
    <lineage>
        <taxon>Eukaryota</taxon>
        <taxon>Fungi</taxon>
        <taxon>Dikarya</taxon>
        <taxon>Ascomycota</taxon>
        <taxon>Pezizomycotina</taxon>
        <taxon>Dothideomycetes</taxon>
        <taxon>Pleosporomycetidae</taxon>
        <taxon>Pleosporales</taxon>
        <taxon>Pleosporineae</taxon>
        <taxon>Didymellaceae</taxon>
        <taxon>Macroventuria</taxon>
    </lineage>
</organism>
<proteinExistence type="predicted"/>
<sequence length="732" mass="82434">MSSDSQTRFVPPSRRRDKPIVSCTLCRRRKLKCDRQQPCKTCVDRGLALSCTYVRSTPAPQEPKAPHSVHDRIDQLEKLVTTLMSGKEVGHGSPATPAMPHLQHLNDEDDTGIPNTPDRVRFTGDTTSYANSAHWTSILDGISELREHLDEMPTTAHSRDDNLTDVPGPDILFGRQRHATKQELLAALPPRTEADQLISTYFASMDTSPNLVHKPTFLREYARFWTRPFETPTMWLGFLFATLALGAQFQAGLDHEVALQGAATPSLFTARIHFYREKLVQCLVLANYAKCPPYTVEVLIMYFGTEYLRSADSQFSMSILVGIIVRIAFRMGYHREPSRFADISPFRAEMRRRTWLMVMSLDLATSSQVGLPRLIQPFMCDTQEPRNLLEEDIHEDIAELPPSRPETELTPSLYTVVLTRVRLAHAKVMDMMNATSQSPYREVMELDAMFREVYTKLPECAKPIPGEDFDDTLSPASMRRFYLGLSFLKSEMLLHRPYLLLGRTDPNYEYSRRVCLNAATEMLGFQRKVDGEIRPGGKLWSQGMQSFIVSWYMSSIVAHDFLLATTILILDLDTDLTSPIQPTPATPTSGLQLDHGPPIRSEIIEALQNAYTIWSKASKRSHEARKVAAAVKLVLNRANSSAHITQSQSWRSVAPEQIDTASPASSFDFNDFATEAANPNYQFMGTGGYANPFLMPDVPMDLDAFTESFGWGGFSSDLQPQAQAYHTEQRSI</sequence>
<reference evidence="1" key="1">
    <citation type="journal article" date="2020" name="Stud. Mycol.">
        <title>101 Dothideomycetes genomes: a test case for predicting lifestyles and emergence of pathogens.</title>
        <authorList>
            <person name="Haridas S."/>
            <person name="Albert R."/>
            <person name="Binder M."/>
            <person name="Bloem J."/>
            <person name="Labutti K."/>
            <person name="Salamov A."/>
            <person name="Andreopoulos B."/>
            <person name="Baker S."/>
            <person name="Barry K."/>
            <person name="Bills G."/>
            <person name="Bluhm B."/>
            <person name="Cannon C."/>
            <person name="Castanera R."/>
            <person name="Culley D."/>
            <person name="Daum C."/>
            <person name="Ezra D."/>
            <person name="Gonzalez J."/>
            <person name="Henrissat B."/>
            <person name="Kuo A."/>
            <person name="Liang C."/>
            <person name="Lipzen A."/>
            <person name="Lutzoni F."/>
            <person name="Magnuson J."/>
            <person name="Mondo S."/>
            <person name="Nolan M."/>
            <person name="Ohm R."/>
            <person name="Pangilinan J."/>
            <person name="Park H.-J."/>
            <person name="Ramirez L."/>
            <person name="Alfaro M."/>
            <person name="Sun H."/>
            <person name="Tritt A."/>
            <person name="Yoshinaga Y."/>
            <person name="Zwiers L.-H."/>
            <person name="Turgeon B."/>
            <person name="Goodwin S."/>
            <person name="Spatafora J."/>
            <person name="Crous P."/>
            <person name="Grigoriev I."/>
        </authorList>
    </citation>
    <scope>NUCLEOTIDE SEQUENCE</scope>
    <source>
        <strain evidence="1">CBS 525.71</strain>
    </source>
</reference>
<comment type="caution">
    <text evidence="1">The sequence shown here is derived from an EMBL/GenBank/DDBJ whole genome shotgun (WGS) entry which is preliminary data.</text>
</comment>
<evidence type="ECO:0000313" key="1">
    <source>
        <dbReference type="EMBL" id="KAF2625223.1"/>
    </source>
</evidence>
<accession>A0ACB6RVS0</accession>
<dbReference type="Proteomes" id="UP000799754">
    <property type="component" value="Unassembled WGS sequence"/>
</dbReference>
<name>A0ACB6RVS0_9PLEO</name>
<keyword evidence="2" id="KW-1185">Reference proteome</keyword>
<dbReference type="EMBL" id="MU006726">
    <property type="protein sequence ID" value="KAF2625223.1"/>
    <property type="molecule type" value="Genomic_DNA"/>
</dbReference>
<evidence type="ECO:0000313" key="2">
    <source>
        <dbReference type="Proteomes" id="UP000799754"/>
    </source>
</evidence>